<sequence length="30" mass="3724">MFHLSVDYCNQLYIILYFFHQELNAVKYPN</sequence>
<organism evidence="1">
    <name type="scientific">Myoviridae sp. ctjhW4</name>
    <dbReference type="NCBI Taxonomy" id="2825162"/>
    <lineage>
        <taxon>Viruses</taxon>
        <taxon>Duplodnaviria</taxon>
        <taxon>Heunggongvirae</taxon>
        <taxon>Uroviricota</taxon>
        <taxon>Caudoviricetes</taxon>
    </lineage>
</organism>
<evidence type="ECO:0000313" key="1">
    <source>
        <dbReference type="EMBL" id="DAE09710.1"/>
    </source>
</evidence>
<proteinExistence type="predicted"/>
<accession>A0A8S5PRK4</accession>
<name>A0A8S5PRK4_9CAUD</name>
<protein>
    <submittedName>
        <fullName evidence="1">Uncharacterized protein</fullName>
    </submittedName>
</protein>
<dbReference type="EMBL" id="BK015491">
    <property type="protein sequence ID" value="DAE09710.1"/>
    <property type="molecule type" value="Genomic_DNA"/>
</dbReference>
<reference evidence="1" key="1">
    <citation type="journal article" date="2021" name="Proc. Natl. Acad. Sci. U.S.A.">
        <title>A Catalog of Tens of Thousands of Viruses from Human Metagenomes Reveals Hidden Associations with Chronic Diseases.</title>
        <authorList>
            <person name="Tisza M.J."/>
            <person name="Buck C.B."/>
        </authorList>
    </citation>
    <scope>NUCLEOTIDE SEQUENCE</scope>
    <source>
        <strain evidence="1">CtjhW4</strain>
    </source>
</reference>